<evidence type="ECO:0000256" key="5">
    <source>
        <dbReference type="ARBA" id="ARBA00023002"/>
    </source>
</evidence>
<organism evidence="8 9">
    <name type="scientific">Myroides guanonis</name>
    <dbReference type="NCBI Taxonomy" id="1150112"/>
    <lineage>
        <taxon>Bacteria</taxon>
        <taxon>Pseudomonadati</taxon>
        <taxon>Bacteroidota</taxon>
        <taxon>Flavobacteriia</taxon>
        <taxon>Flavobacteriales</taxon>
        <taxon>Flavobacteriaceae</taxon>
        <taxon>Myroides</taxon>
    </lineage>
</organism>
<feature type="binding site" evidence="7">
    <location>
        <position position="57"/>
    </location>
    <ligand>
        <name>Fe cation</name>
        <dbReference type="ChEBI" id="CHEBI:24875"/>
        <label>1</label>
        <note>catalytic</note>
    </ligand>
</feature>
<feature type="binding site" evidence="7">
    <location>
        <position position="109"/>
    </location>
    <ligand>
        <name>substrate</name>
    </ligand>
</feature>
<evidence type="ECO:0000256" key="7">
    <source>
        <dbReference type="HAMAP-Rule" id="MF_00825"/>
    </source>
</evidence>
<dbReference type="CDD" id="cd06123">
    <property type="entry name" value="cupin_HAO"/>
    <property type="match status" value="1"/>
</dbReference>
<dbReference type="HAMAP" id="MF_00825">
    <property type="entry name" value="3_HAO"/>
    <property type="match status" value="1"/>
</dbReference>
<keyword evidence="3 7" id="KW-0479">Metal-binding</keyword>
<comment type="catalytic activity">
    <reaction evidence="7">
        <text>3-hydroxyanthranilate + O2 = (2Z,4Z)-2-amino-3-carboxymuconate 6-semialdehyde</text>
        <dbReference type="Rhea" id="RHEA:17953"/>
        <dbReference type="ChEBI" id="CHEBI:15379"/>
        <dbReference type="ChEBI" id="CHEBI:36559"/>
        <dbReference type="ChEBI" id="CHEBI:77612"/>
        <dbReference type="EC" id="1.13.11.6"/>
    </reaction>
</comment>
<feature type="binding site" evidence="7">
    <location>
        <position position="128"/>
    </location>
    <ligand>
        <name>Fe cation</name>
        <dbReference type="ChEBI" id="CHEBI:24875"/>
        <label>2</label>
    </ligand>
</feature>
<feature type="binding site" evidence="7">
    <location>
        <position position="165"/>
    </location>
    <ligand>
        <name>Fe cation</name>
        <dbReference type="ChEBI" id="CHEBI:24875"/>
        <label>2</label>
    </ligand>
</feature>
<dbReference type="GO" id="GO:0000334">
    <property type="term" value="F:3-hydroxyanthranilate 3,4-dioxygenase activity"/>
    <property type="evidence" value="ECO:0007669"/>
    <property type="project" value="UniProtKB-UniRule"/>
</dbReference>
<dbReference type="Proteomes" id="UP000243887">
    <property type="component" value="Unassembled WGS sequence"/>
</dbReference>
<evidence type="ECO:0000313" key="8">
    <source>
        <dbReference type="EMBL" id="SFJ01486.1"/>
    </source>
</evidence>
<dbReference type="GO" id="GO:0006569">
    <property type="term" value="P:L-tryptophan catabolic process"/>
    <property type="evidence" value="ECO:0007669"/>
    <property type="project" value="UniProtKB-UniRule"/>
</dbReference>
<feature type="binding site" evidence="7">
    <location>
        <position position="95"/>
    </location>
    <ligand>
        <name>Fe cation</name>
        <dbReference type="ChEBI" id="CHEBI:24875"/>
        <label>1</label>
        <note>catalytic</note>
    </ligand>
</feature>
<feature type="binding site" evidence="7">
    <location>
        <position position="125"/>
    </location>
    <ligand>
        <name>Fe cation</name>
        <dbReference type="ChEBI" id="CHEBI:24875"/>
        <label>2</label>
    </ligand>
</feature>
<evidence type="ECO:0000256" key="6">
    <source>
        <dbReference type="ARBA" id="ARBA00023004"/>
    </source>
</evidence>
<dbReference type="AlphaFoldDB" id="A0A1I3MXU8"/>
<dbReference type="InterPro" id="IPR014710">
    <property type="entry name" value="RmlC-like_jellyroll"/>
</dbReference>
<dbReference type="EMBL" id="FORU01000002">
    <property type="protein sequence ID" value="SFJ01486.1"/>
    <property type="molecule type" value="Genomic_DNA"/>
</dbReference>
<dbReference type="Pfam" id="PF06052">
    <property type="entry name" value="3-HAO"/>
    <property type="match status" value="1"/>
</dbReference>
<dbReference type="NCBIfam" id="TIGR03037">
    <property type="entry name" value="anthran_nbaC"/>
    <property type="match status" value="1"/>
</dbReference>
<feature type="binding site" evidence="7">
    <location>
        <position position="57"/>
    </location>
    <ligand>
        <name>substrate</name>
    </ligand>
</feature>
<dbReference type="GO" id="GO:0008198">
    <property type="term" value="F:ferrous iron binding"/>
    <property type="evidence" value="ECO:0007669"/>
    <property type="project" value="UniProtKB-UniRule"/>
</dbReference>
<keyword evidence="4 7" id="KW-0223">Dioxygenase</keyword>
<protein>
    <recommendedName>
        <fullName evidence="7">3-hydroxyanthranilate 3,4-dioxygenase</fullName>
        <ecNumber evidence="7">1.13.11.6</ecNumber>
    </recommendedName>
    <alternativeName>
        <fullName evidence="7">3-hydroxyanthranilate oxygenase</fullName>
        <shortName evidence="7">3-HAO</shortName>
    </alternativeName>
    <alternativeName>
        <fullName evidence="7">3-hydroxyanthranilic acid dioxygenase</fullName>
        <shortName evidence="7">HAD</shortName>
    </alternativeName>
</protein>
<name>A0A1I3MXU8_9FLAO</name>
<dbReference type="UniPathway" id="UPA00253">
    <property type="reaction ID" value="UER00330"/>
</dbReference>
<comment type="pathway">
    <text evidence="7">Cofactor biosynthesis; NAD(+) biosynthesis; quinolinate from L-kynurenine: step 3/3.</text>
</comment>
<dbReference type="SUPFAM" id="SSF51182">
    <property type="entry name" value="RmlC-like cupins"/>
    <property type="match status" value="1"/>
</dbReference>
<feature type="binding site" evidence="7">
    <location>
        <position position="47"/>
    </location>
    <ligand>
        <name>O2</name>
        <dbReference type="ChEBI" id="CHEBI:15379"/>
    </ligand>
</feature>
<dbReference type="InterPro" id="IPR010329">
    <property type="entry name" value="3hydroanth_dOase"/>
</dbReference>
<dbReference type="EC" id="1.13.11.6" evidence="7"/>
<dbReference type="NCBIfam" id="NF009763">
    <property type="entry name" value="PRK13264.1"/>
    <property type="match status" value="1"/>
</dbReference>
<accession>A0A1I3MXU8</accession>
<keyword evidence="9" id="KW-1185">Reference proteome</keyword>
<sequence length="177" mass="20491">MGSQKSFNLFQWVEENKHLLKPPVNNKNIYSESSDYIVMVVGGPNARKDFHFNESEELFFQLEGTIHIDIQEDGKRERITLNAGDIYLLPARTPHSPVRTEHSVGLVVEIKRKKAGAKDGLMWYCDACNNKLYEVYFVLENIETDFLPHFSDFYNSLELRTCKCCGSVMETDDRFVK</sequence>
<evidence type="ECO:0000313" key="9">
    <source>
        <dbReference type="Proteomes" id="UP000243887"/>
    </source>
</evidence>
<comment type="cofactor">
    <cofactor evidence="7">
        <name>Fe(2+)</name>
        <dbReference type="ChEBI" id="CHEBI:29033"/>
    </cofactor>
    <text evidence="7">Binds 2 Fe(2+) ions per subunit.</text>
</comment>
<keyword evidence="6 7" id="KW-0408">Iron</keyword>
<feature type="binding site" evidence="7">
    <location>
        <position position="162"/>
    </location>
    <ligand>
        <name>Fe cation</name>
        <dbReference type="ChEBI" id="CHEBI:24875"/>
        <label>2</label>
    </ligand>
</feature>
<evidence type="ECO:0000256" key="3">
    <source>
        <dbReference type="ARBA" id="ARBA00022723"/>
    </source>
</evidence>
<keyword evidence="5 7" id="KW-0560">Oxidoreductase</keyword>
<evidence type="ECO:0000256" key="2">
    <source>
        <dbReference type="ARBA" id="ARBA00022642"/>
    </source>
</evidence>
<dbReference type="GO" id="GO:0019805">
    <property type="term" value="P:quinolinate biosynthetic process"/>
    <property type="evidence" value="ECO:0007669"/>
    <property type="project" value="UniProtKB-UniRule"/>
</dbReference>
<dbReference type="InterPro" id="IPR011051">
    <property type="entry name" value="RmlC_Cupin_sf"/>
</dbReference>
<evidence type="ECO:0000256" key="1">
    <source>
        <dbReference type="ARBA" id="ARBA00002752"/>
    </source>
</evidence>
<keyword evidence="2 7" id="KW-0662">Pyridine nucleotide biosynthesis</keyword>
<reference evidence="9" key="1">
    <citation type="submission" date="2016-10" db="EMBL/GenBank/DDBJ databases">
        <authorList>
            <person name="Varghese N."/>
            <person name="Submissions S."/>
        </authorList>
    </citation>
    <scope>NUCLEOTIDE SEQUENCE [LARGE SCALE GENOMIC DNA]</scope>
    <source>
        <strain evidence="9">DSM 26542</strain>
    </source>
</reference>
<dbReference type="PANTHER" id="PTHR15497:SF1">
    <property type="entry name" value="3-HYDROXYANTHRANILATE 3,4-DIOXYGENASE"/>
    <property type="match status" value="1"/>
</dbReference>
<gene>
    <name evidence="7" type="primary">nbaC</name>
    <name evidence="8" type="ORF">SAMN04487893_102306</name>
</gene>
<dbReference type="Gene3D" id="2.60.120.10">
    <property type="entry name" value="Jelly Rolls"/>
    <property type="match status" value="1"/>
</dbReference>
<comment type="similarity">
    <text evidence="7">Belongs to the 3-HAO family.</text>
</comment>
<dbReference type="RefSeq" id="WP_090678060.1">
    <property type="nucleotide sequence ID" value="NZ_FORU01000002.1"/>
</dbReference>
<dbReference type="PANTHER" id="PTHR15497">
    <property type="entry name" value="3-HYDROXYANTHRANILATE 3,4-DIOXYGENASE"/>
    <property type="match status" value="1"/>
</dbReference>
<feature type="binding site" evidence="7">
    <location>
        <position position="99"/>
    </location>
    <ligand>
        <name>substrate</name>
    </ligand>
</feature>
<dbReference type="STRING" id="1150112.SAMN04487893_102306"/>
<dbReference type="OrthoDB" id="5002379at2"/>
<dbReference type="GO" id="GO:0043420">
    <property type="term" value="P:anthranilate metabolic process"/>
    <property type="evidence" value="ECO:0007669"/>
    <property type="project" value="UniProtKB-UniRule"/>
</dbReference>
<evidence type="ECO:0000256" key="4">
    <source>
        <dbReference type="ARBA" id="ARBA00022964"/>
    </source>
</evidence>
<proteinExistence type="inferred from homology"/>
<dbReference type="GO" id="GO:0009435">
    <property type="term" value="P:NAD+ biosynthetic process"/>
    <property type="evidence" value="ECO:0007669"/>
    <property type="project" value="UniProtKB-UniPathway"/>
</dbReference>
<feature type="binding site" evidence="7">
    <location>
        <position position="51"/>
    </location>
    <ligand>
        <name>Fe cation</name>
        <dbReference type="ChEBI" id="CHEBI:24875"/>
        <label>1</label>
        <note>catalytic</note>
    </ligand>
</feature>
<comment type="function">
    <text evidence="1 7">Catalyzes the oxidative ring opening of 3-hydroxyanthranilate to 2-amino-3-carboxymuconate semialdehyde, which spontaneously cyclizes to quinolinate.</text>
</comment>